<sequence length="88" mass="9998">MQIDDAPDEGVIAIPYERLDKATLDAIAEDFVTREGTDYGDVEYSLQDKIAQVIEQLRRGEATLLYDPVQQTCHIQLTATLRQFGWQP</sequence>
<evidence type="ECO:0000313" key="1">
    <source>
        <dbReference type="EMBL" id="CUS42251.1"/>
    </source>
</evidence>
<evidence type="ECO:0008006" key="2">
    <source>
        <dbReference type="Google" id="ProtNLM"/>
    </source>
</evidence>
<dbReference type="SUPFAM" id="SSF118001">
    <property type="entry name" value="YehU-like"/>
    <property type="match status" value="1"/>
</dbReference>
<protein>
    <recommendedName>
        <fullName evidence="2">Cytoplasmic protein</fullName>
    </recommendedName>
</protein>
<organism evidence="1">
    <name type="scientific">hydrothermal vent metagenome</name>
    <dbReference type="NCBI Taxonomy" id="652676"/>
    <lineage>
        <taxon>unclassified sequences</taxon>
        <taxon>metagenomes</taxon>
        <taxon>ecological metagenomes</taxon>
    </lineage>
</organism>
<accession>A0A160TDZ4</accession>
<proteinExistence type="predicted"/>
<dbReference type="Pfam" id="PF06794">
    <property type="entry name" value="UPF0270"/>
    <property type="match status" value="1"/>
</dbReference>
<gene>
    <name evidence="1" type="ORF">MGWOODY_Tha592</name>
</gene>
<dbReference type="InterPro" id="IPR010648">
    <property type="entry name" value="UPF0270"/>
</dbReference>
<dbReference type="Gene3D" id="1.10.10.610">
    <property type="entry name" value="YehU-like"/>
    <property type="match status" value="1"/>
</dbReference>
<dbReference type="EMBL" id="CZQC01000064">
    <property type="protein sequence ID" value="CUS42251.1"/>
    <property type="molecule type" value="Genomic_DNA"/>
</dbReference>
<dbReference type="AlphaFoldDB" id="A0A160TDZ4"/>
<dbReference type="InterPro" id="IPR036685">
    <property type="entry name" value="YehU-like_sf"/>
</dbReference>
<reference evidence="1" key="1">
    <citation type="submission" date="2015-10" db="EMBL/GenBank/DDBJ databases">
        <authorList>
            <person name="Gilbert D.G."/>
        </authorList>
    </citation>
    <scope>NUCLEOTIDE SEQUENCE</scope>
</reference>
<name>A0A160TDZ4_9ZZZZ</name>